<dbReference type="GO" id="GO:0003677">
    <property type="term" value="F:DNA binding"/>
    <property type="evidence" value="ECO:0007669"/>
    <property type="project" value="UniProtKB-KW"/>
</dbReference>
<dbReference type="InterPro" id="IPR009057">
    <property type="entry name" value="Homeodomain-like_sf"/>
</dbReference>
<sequence>MHVSEFSTAQSMGHHSCCNKQKVRRGLWSPEEDEKLIKYVTAYGHGCWSAVPKQAGLQRCGKSCRLRWINYLRPDLKRGCFSLQEERTIIDLHRILGNRWAQIAKHLPGRTDNEVKNFWNSCIKKKLIAQGIDLKTHKLINQTTSTANFQKERPPSMNDQGVPALGIDLGSTTYNGSNSTFDLKMNADIREIASRAFLTGNNCLPSGENLDIASYAIPGSSWMEKLISSENIQFSCSKQPEQILHEGNFFTNNFSGHDAQLAGNITKRWPTIDYQSENRFPIQAEHVSPNSMLSSLNMKGSLVRLESKRPFSDYPTDLGQLGIQTVPYEGMGHIQLDNVFLHDQGSDPNSLSTAQFGEACRLSDSSDSGLNYAQTAATRMQLPKLCEIELEDCSSAQVKRNIQFASAYGSYEHFDIDLLDSSIAMGMDTDSINPVTEWNS</sequence>
<dbReference type="PROSITE" id="PS50090">
    <property type="entry name" value="MYB_LIKE"/>
    <property type="match status" value="2"/>
</dbReference>
<gene>
    <name evidence="9" type="primary">R2R3MYB28</name>
</gene>
<name>A0A222UAQ5_GINBI</name>
<dbReference type="SMR" id="A0A222UAQ5"/>
<feature type="domain" description="Myb-like" evidence="7">
    <location>
        <begin position="73"/>
        <end position="123"/>
    </location>
</feature>
<accession>A0A222UAQ5</accession>
<dbReference type="GO" id="GO:0005634">
    <property type="term" value="C:nucleus"/>
    <property type="evidence" value="ECO:0007669"/>
    <property type="project" value="UniProtKB-SubCell"/>
</dbReference>
<evidence type="ECO:0000259" key="7">
    <source>
        <dbReference type="PROSITE" id="PS50090"/>
    </source>
</evidence>
<dbReference type="InterPro" id="IPR001005">
    <property type="entry name" value="SANT/Myb"/>
</dbReference>
<dbReference type="FunFam" id="1.10.10.60:FF:000185">
    <property type="entry name" value="MYB transcription factor"/>
    <property type="match status" value="1"/>
</dbReference>
<dbReference type="Pfam" id="PF00249">
    <property type="entry name" value="Myb_DNA-binding"/>
    <property type="match status" value="2"/>
</dbReference>
<dbReference type="SMART" id="SM00717">
    <property type="entry name" value="SANT"/>
    <property type="match status" value="2"/>
</dbReference>
<feature type="domain" description="Myb-like" evidence="7">
    <location>
        <begin position="20"/>
        <end position="72"/>
    </location>
</feature>
<keyword evidence="4" id="KW-0238">DNA-binding</keyword>
<dbReference type="AlphaFoldDB" id="A0A222UAQ5"/>
<dbReference type="FunFam" id="1.10.10.60:FF:000140">
    <property type="entry name" value="Myb transcription factor"/>
    <property type="match status" value="1"/>
</dbReference>
<keyword evidence="3" id="KW-0805">Transcription regulation</keyword>
<evidence type="ECO:0000259" key="8">
    <source>
        <dbReference type="PROSITE" id="PS51294"/>
    </source>
</evidence>
<keyword evidence="6" id="KW-0539">Nucleus</keyword>
<evidence type="ECO:0000256" key="4">
    <source>
        <dbReference type="ARBA" id="ARBA00023125"/>
    </source>
</evidence>
<protein>
    <submittedName>
        <fullName evidence="9">R2R3MYB28</fullName>
    </submittedName>
</protein>
<feature type="domain" description="HTH myb-type" evidence="8">
    <location>
        <begin position="20"/>
        <end position="76"/>
    </location>
</feature>
<dbReference type="PANTHER" id="PTHR47997">
    <property type="entry name" value="MYB DOMAIN PROTEIN 55"/>
    <property type="match status" value="1"/>
</dbReference>
<dbReference type="SUPFAM" id="SSF46689">
    <property type="entry name" value="Homeodomain-like"/>
    <property type="match status" value="1"/>
</dbReference>
<dbReference type="OMA" id="FRNDIFQ"/>
<dbReference type="PROSITE" id="PS51294">
    <property type="entry name" value="HTH_MYB"/>
    <property type="match status" value="2"/>
</dbReference>
<feature type="domain" description="HTH myb-type" evidence="8">
    <location>
        <begin position="77"/>
        <end position="127"/>
    </location>
</feature>
<dbReference type="Gene3D" id="1.10.10.60">
    <property type="entry name" value="Homeodomain-like"/>
    <property type="match status" value="2"/>
</dbReference>
<evidence type="ECO:0000256" key="3">
    <source>
        <dbReference type="ARBA" id="ARBA00023015"/>
    </source>
</evidence>
<keyword evidence="5" id="KW-0804">Transcription</keyword>
<proteinExistence type="evidence at transcript level"/>
<evidence type="ECO:0000256" key="1">
    <source>
        <dbReference type="ARBA" id="ARBA00004123"/>
    </source>
</evidence>
<dbReference type="CDD" id="cd00167">
    <property type="entry name" value="SANT"/>
    <property type="match status" value="2"/>
</dbReference>
<evidence type="ECO:0000313" key="9">
    <source>
        <dbReference type="EMBL" id="ASR18113.1"/>
    </source>
</evidence>
<reference evidence="9" key="1">
    <citation type="journal article" date="2017" name="Physiol. Mol. Biol. Plants">
        <title>Identification and expression analysis under abiotic stress of the R2R3-MYB genes in Ginkgo biloba L.</title>
        <authorList>
            <person name="Liu X."/>
            <person name="Yu W."/>
            <person name="Zhang X."/>
            <person name="Wang G."/>
            <person name="Cao F."/>
            <person name="Cheng H."/>
        </authorList>
    </citation>
    <scope>NUCLEOTIDE SEQUENCE</scope>
</reference>
<evidence type="ECO:0000256" key="5">
    <source>
        <dbReference type="ARBA" id="ARBA00023163"/>
    </source>
</evidence>
<keyword evidence="2" id="KW-0677">Repeat</keyword>
<dbReference type="InterPro" id="IPR051953">
    <property type="entry name" value="Plant_SW-associated_TFs"/>
</dbReference>
<evidence type="ECO:0000256" key="2">
    <source>
        <dbReference type="ARBA" id="ARBA00022737"/>
    </source>
</evidence>
<dbReference type="PANTHER" id="PTHR47997:SF76">
    <property type="entry name" value="OS07G0497500 PROTEIN"/>
    <property type="match status" value="1"/>
</dbReference>
<comment type="subcellular location">
    <subcellularLocation>
        <location evidence="1">Nucleus</location>
    </subcellularLocation>
</comment>
<evidence type="ECO:0000256" key="6">
    <source>
        <dbReference type="ARBA" id="ARBA00023242"/>
    </source>
</evidence>
<dbReference type="InterPro" id="IPR017930">
    <property type="entry name" value="Myb_dom"/>
</dbReference>
<dbReference type="EMBL" id="KY703739">
    <property type="protein sequence ID" value="ASR18113.1"/>
    <property type="molecule type" value="mRNA"/>
</dbReference>
<organism evidence="9">
    <name type="scientific">Ginkgo biloba</name>
    <name type="common">Ginkgo</name>
    <name type="synonym">Maidenhair tree</name>
    <dbReference type="NCBI Taxonomy" id="3311"/>
    <lineage>
        <taxon>Eukaryota</taxon>
        <taxon>Viridiplantae</taxon>
        <taxon>Streptophyta</taxon>
        <taxon>Embryophyta</taxon>
        <taxon>Tracheophyta</taxon>
        <taxon>Spermatophyta</taxon>
        <taxon>Ginkgoidae</taxon>
        <taxon>Ginkgoales</taxon>
        <taxon>Ginkgoaceae</taxon>
        <taxon>Ginkgo</taxon>
    </lineage>
</organism>